<comment type="caution">
    <text evidence="2">The sequence shown here is derived from an EMBL/GenBank/DDBJ whole genome shotgun (WGS) entry which is preliminary data.</text>
</comment>
<dbReference type="EMBL" id="BMJC01000001">
    <property type="protein sequence ID" value="GGA90174.1"/>
    <property type="molecule type" value="Genomic_DNA"/>
</dbReference>
<evidence type="ECO:0000259" key="1">
    <source>
        <dbReference type="Pfam" id="PF12728"/>
    </source>
</evidence>
<dbReference type="InterPro" id="IPR009061">
    <property type="entry name" value="DNA-bd_dom_put_sf"/>
</dbReference>
<gene>
    <name evidence="2" type="ORF">GCM10011511_11780</name>
</gene>
<dbReference type="Pfam" id="PF12728">
    <property type="entry name" value="HTH_17"/>
    <property type="match status" value="1"/>
</dbReference>
<dbReference type="PANTHER" id="PTHR34585:SF22">
    <property type="entry name" value="HELIX-TURN-HELIX DOMAIN-CONTAINING PROTEIN"/>
    <property type="match status" value="1"/>
</dbReference>
<keyword evidence="3" id="KW-1185">Reference proteome</keyword>
<sequence length="104" mass="11903">MGKLLYLVENDQKPAPGQLVTIKDLEEFRTKMLMDIKTMFEAHMNRTVKRWLKSHEVRKMLGISAGALQTLRNNGKIPFTKVGGLIYYDAAEINQILTEHKKAS</sequence>
<name>A0A8J2XQ11_9BACT</name>
<reference evidence="2" key="1">
    <citation type="journal article" date="2014" name="Int. J. Syst. Evol. Microbiol.">
        <title>Complete genome sequence of Corynebacterium casei LMG S-19264T (=DSM 44701T), isolated from a smear-ripened cheese.</title>
        <authorList>
            <consortium name="US DOE Joint Genome Institute (JGI-PGF)"/>
            <person name="Walter F."/>
            <person name="Albersmeier A."/>
            <person name="Kalinowski J."/>
            <person name="Ruckert C."/>
        </authorList>
    </citation>
    <scope>NUCLEOTIDE SEQUENCE</scope>
    <source>
        <strain evidence="2">CGMCC 1.15448</strain>
    </source>
</reference>
<proteinExistence type="predicted"/>
<accession>A0A8J2XQ11</accession>
<evidence type="ECO:0000313" key="3">
    <source>
        <dbReference type="Proteomes" id="UP000607559"/>
    </source>
</evidence>
<dbReference type="InterPro" id="IPR041657">
    <property type="entry name" value="HTH_17"/>
</dbReference>
<evidence type="ECO:0000313" key="2">
    <source>
        <dbReference type="EMBL" id="GGA90174.1"/>
    </source>
</evidence>
<reference evidence="2" key="2">
    <citation type="submission" date="2020-09" db="EMBL/GenBank/DDBJ databases">
        <authorList>
            <person name="Sun Q."/>
            <person name="Zhou Y."/>
        </authorList>
    </citation>
    <scope>NUCLEOTIDE SEQUENCE</scope>
    <source>
        <strain evidence="2">CGMCC 1.15448</strain>
    </source>
</reference>
<dbReference type="AlphaFoldDB" id="A0A8J2XQ11"/>
<organism evidence="2 3">
    <name type="scientific">Puia dinghuensis</name>
    <dbReference type="NCBI Taxonomy" id="1792502"/>
    <lineage>
        <taxon>Bacteria</taxon>
        <taxon>Pseudomonadati</taxon>
        <taxon>Bacteroidota</taxon>
        <taxon>Chitinophagia</taxon>
        <taxon>Chitinophagales</taxon>
        <taxon>Chitinophagaceae</taxon>
        <taxon>Puia</taxon>
    </lineage>
</organism>
<dbReference type="SUPFAM" id="SSF46955">
    <property type="entry name" value="Putative DNA-binding domain"/>
    <property type="match status" value="1"/>
</dbReference>
<feature type="domain" description="Helix-turn-helix" evidence="1">
    <location>
        <begin position="51"/>
        <end position="100"/>
    </location>
</feature>
<dbReference type="Proteomes" id="UP000607559">
    <property type="component" value="Unassembled WGS sequence"/>
</dbReference>
<protein>
    <submittedName>
        <fullName evidence="2">Transcriptional regulator</fullName>
    </submittedName>
</protein>
<dbReference type="PANTHER" id="PTHR34585">
    <property type="match status" value="1"/>
</dbReference>
<dbReference type="RefSeq" id="WP_188929482.1">
    <property type="nucleotide sequence ID" value="NZ_BMJC01000001.1"/>
</dbReference>